<comment type="subcellular location">
    <subcellularLocation>
        <location evidence="1">Cell membrane</location>
        <topology evidence="1">Multi-pass membrane protein</topology>
    </subcellularLocation>
</comment>
<protein>
    <recommendedName>
        <fullName evidence="10">G-protein coupled receptors family 1 profile domain-containing protein</fullName>
    </recommendedName>
</protein>
<feature type="transmembrane region" description="Helical" evidence="9">
    <location>
        <begin position="62"/>
        <end position="88"/>
    </location>
</feature>
<feature type="transmembrane region" description="Helical" evidence="9">
    <location>
        <begin position="229"/>
        <end position="249"/>
    </location>
</feature>
<evidence type="ECO:0000313" key="11">
    <source>
        <dbReference type="EMBL" id="CAH3197563.1"/>
    </source>
</evidence>
<dbReference type="SUPFAM" id="SSF81321">
    <property type="entry name" value="Family A G protein-coupled receptor-like"/>
    <property type="match status" value="1"/>
</dbReference>
<keyword evidence="8" id="KW-0807">Transducer</keyword>
<evidence type="ECO:0000259" key="10">
    <source>
        <dbReference type="PROSITE" id="PS50262"/>
    </source>
</evidence>
<keyword evidence="3 9" id="KW-0812">Transmembrane</keyword>
<comment type="caution">
    <text evidence="11">The sequence shown here is derived from an EMBL/GenBank/DDBJ whole genome shotgun (WGS) entry which is preliminary data.</text>
</comment>
<accession>A0ABN8T239</accession>
<proteinExistence type="predicted"/>
<dbReference type="Proteomes" id="UP001159427">
    <property type="component" value="Unassembled WGS sequence"/>
</dbReference>
<reference evidence="11 12" key="1">
    <citation type="submission" date="2022-05" db="EMBL/GenBank/DDBJ databases">
        <authorList>
            <consortium name="Genoscope - CEA"/>
            <person name="William W."/>
        </authorList>
    </citation>
    <scope>NUCLEOTIDE SEQUENCE [LARGE SCALE GENOMIC DNA]</scope>
</reference>
<feature type="transmembrane region" description="Helical" evidence="9">
    <location>
        <begin position="150"/>
        <end position="171"/>
    </location>
</feature>
<dbReference type="PANTHER" id="PTHR24249">
    <property type="entry name" value="HISTAMINE RECEPTOR-RELATED G-PROTEIN COUPLED RECEPTOR"/>
    <property type="match status" value="1"/>
</dbReference>
<feature type="domain" description="G-protein coupled receptors family 1 profile" evidence="10">
    <location>
        <begin position="41"/>
        <end position="282"/>
    </location>
</feature>
<keyword evidence="12" id="KW-1185">Reference proteome</keyword>
<dbReference type="PROSITE" id="PS50262">
    <property type="entry name" value="G_PROTEIN_RECEP_F1_2"/>
    <property type="match status" value="1"/>
</dbReference>
<feature type="transmembrane region" description="Helical" evidence="9">
    <location>
        <begin position="108"/>
        <end position="129"/>
    </location>
</feature>
<evidence type="ECO:0000256" key="8">
    <source>
        <dbReference type="ARBA" id="ARBA00023224"/>
    </source>
</evidence>
<evidence type="ECO:0000256" key="4">
    <source>
        <dbReference type="ARBA" id="ARBA00022989"/>
    </source>
</evidence>
<dbReference type="InterPro" id="IPR017452">
    <property type="entry name" value="GPCR_Rhodpsn_7TM"/>
</dbReference>
<dbReference type="PANTHER" id="PTHR24249:SF372">
    <property type="entry name" value="G-PROTEIN COUPLED RECEPTORS FAMILY 1 PROFILE DOMAIN-CONTAINING PROTEIN"/>
    <property type="match status" value="1"/>
</dbReference>
<dbReference type="Pfam" id="PF00001">
    <property type="entry name" value="7tm_1"/>
    <property type="match status" value="1"/>
</dbReference>
<dbReference type="PRINTS" id="PR00237">
    <property type="entry name" value="GPCRRHODOPSN"/>
</dbReference>
<gene>
    <name evidence="11" type="ORF">PEVE_00034966</name>
</gene>
<feature type="transmembrane region" description="Helical" evidence="9">
    <location>
        <begin position="261"/>
        <end position="284"/>
    </location>
</feature>
<evidence type="ECO:0000256" key="2">
    <source>
        <dbReference type="ARBA" id="ARBA00022475"/>
    </source>
</evidence>
<evidence type="ECO:0000256" key="5">
    <source>
        <dbReference type="ARBA" id="ARBA00023040"/>
    </source>
</evidence>
<keyword evidence="6 9" id="KW-0472">Membrane</keyword>
<keyword evidence="4 9" id="KW-1133">Transmembrane helix</keyword>
<evidence type="ECO:0000256" key="7">
    <source>
        <dbReference type="ARBA" id="ARBA00023170"/>
    </source>
</evidence>
<dbReference type="InterPro" id="IPR050569">
    <property type="entry name" value="TAAR"/>
</dbReference>
<evidence type="ECO:0000256" key="6">
    <source>
        <dbReference type="ARBA" id="ARBA00023136"/>
    </source>
</evidence>
<dbReference type="EMBL" id="CALNXI010005365">
    <property type="protein sequence ID" value="CAH3197563.1"/>
    <property type="molecule type" value="Genomic_DNA"/>
</dbReference>
<evidence type="ECO:0000256" key="9">
    <source>
        <dbReference type="SAM" id="Phobius"/>
    </source>
</evidence>
<keyword evidence="2" id="KW-1003">Cell membrane</keyword>
<evidence type="ECO:0000313" key="12">
    <source>
        <dbReference type="Proteomes" id="UP001159427"/>
    </source>
</evidence>
<name>A0ABN8T239_9CNID</name>
<dbReference type="CDD" id="cd00637">
    <property type="entry name" value="7tm_classA_rhodopsin-like"/>
    <property type="match status" value="1"/>
</dbReference>
<feature type="transmembrane region" description="Helical" evidence="9">
    <location>
        <begin position="177"/>
        <end position="197"/>
    </location>
</feature>
<dbReference type="InterPro" id="IPR000276">
    <property type="entry name" value="GPCR_Rhodpsn"/>
</dbReference>
<evidence type="ECO:0000256" key="1">
    <source>
        <dbReference type="ARBA" id="ARBA00004651"/>
    </source>
</evidence>
<dbReference type="Gene3D" id="1.20.1070.10">
    <property type="entry name" value="Rhodopsin 7-helix transmembrane proteins"/>
    <property type="match status" value="1"/>
</dbReference>
<evidence type="ECO:0000256" key="3">
    <source>
        <dbReference type="ARBA" id="ARBA00022692"/>
    </source>
</evidence>
<keyword evidence="5" id="KW-0297">G-protein coupled receptor</keyword>
<sequence length="308" mass="35234">MAEQYCSQMLDTFWKLVHHSRSSILAFCVSHFTFSLVATLGNLLVIRALIKASTIPANVRKMFISLAFSDLAVGLLPQLMDAIIYAVVWKMASRVDNLAFLCPTVLSVLSYFEYFLIAASFLNVTVIAGDRLLAVSLHLRYQELVTTRRVTTVLVSVWIISCFLAIQFIFFPKEIEMVAAVICLTGYVLTTMAYVLIYKVVKYHQNQIYSQIQLQNAQTREAHRQRKSAYNSLFVSVVFLACYFLFFSLYKTTNTSEISFLVAQVASVFLICLNSSLNPIVYCWRYREIRQSVKSTVKKLFHMNENMT</sequence>
<feature type="transmembrane region" description="Helical" evidence="9">
    <location>
        <begin position="24"/>
        <end position="50"/>
    </location>
</feature>
<organism evidence="11 12">
    <name type="scientific">Porites evermanni</name>
    <dbReference type="NCBI Taxonomy" id="104178"/>
    <lineage>
        <taxon>Eukaryota</taxon>
        <taxon>Metazoa</taxon>
        <taxon>Cnidaria</taxon>
        <taxon>Anthozoa</taxon>
        <taxon>Hexacorallia</taxon>
        <taxon>Scleractinia</taxon>
        <taxon>Fungiina</taxon>
        <taxon>Poritidae</taxon>
        <taxon>Porites</taxon>
    </lineage>
</organism>
<keyword evidence="7" id="KW-0675">Receptor</keyword>